<feature type="transmembrane region" description="Helical" evidence="8">
    <location>
        <begin position="60"/>
        <end position="79"/>
    </location>
</feature>
<keyword evidence="2" id="KW-0813">Transport</keyword>
<dbReference type="PANTHER" id="PTHR30561">
    <property type="entry name" value="SMR FAMILY PROTON-DEPENDENT DRUG EFFLUX TRANSPORTER SUGE"/>
    <property type="match status" value="1"/>
</dbReference>
<evidence type="ECO:0000256" key="2">
    <source>
        <dbReference type="ARBA" id="ARBA00022448"/>
    </source>
</evidence>
<evidence type="ECO:0000256" key="5">
    <source>
        <dbReference type="ARBA" id="ARBA00022989"/>
    </source>
</evidence>
<sequence>MMGWIFLVFAGLFEVVGVTGMNLVAKKRNSVSFLVLVIGFSSSFLLLSLAMQSLPMGTAYAIWTGIGTVGSGLVGILFYGESKNGLRILFMAMVLSAAVGLKLIS</sequence>
<dbReference type="PANTHER" id="PTHR30561:SF0">
    <property type="entry name" value="GUANIDINIUM EXPORTER"/>
    <property type="match status" value="1"/>
</dbReference>
<dbReference type="InterPro" id="IPR045324">
    <property type="entry name" value="Small_multidrug_res"/>
</dbReference>
<dbReference type="Pfam" id="PF00893">
    <property type="entry name" value="Multi_Drug_Res"/>
    <property type="match status" value="1"/>
</dbReference>
<evidence type="ECO:0000313" key="10">
    <source>
        <dbReference type="Proteomes" id="UP000603641"/>
    </source>
</evidence>
<organism evidence="9 10">
    <name type="scientific">Fictibacillus norfolkensis</name>
    <dbReference type="NCBI Taxonomy" id="2762233"/>
    <lineage>
        <taxon>Bacteria</taxon>
        <taxon>Bacillati</taxon>
        <taxon>Bacillota</taxon>
        <taxon>Bacilli</taxon>
        <taxon>Bacillales</taxon>
        <taxon>Fictibacillaceae</taxon>
        <taxon>Fictibacillus</taxon>
    </lineage>
</organism>
<feature type="transmembrane region" description="Helical" evidence="8">
    <location>
        <begin position="86"/>
        <end position="104"/>
    </location>
</feature>
<feature type="transmembrane region" description="Helical" evidence="8">
    <location>
        <begin position="6"/>
        <end position="24"/>
    </location>
</feature>
<accession>A0ABR8SK79</accession>
<comment type="subcellular location">
    <subcellularLocation>
        <location evidence="1 7">Cell membrane</location>
        <topology evidence="1 7">Multi-pass membrane protein</topology>
    </subcellularLocation>
</comment>
<comment type="caution">
    <text evidence="9">The sequence shown here is derived from an EMBL/GenBank/DDBJ whole genome shotgun (WGS) entry which is preliminary data.</text>
</comment>
<reference evidence="9 10" key="1">
    <citation type="submission" date="2020-08" db="EMBL/GenBank/DDBJ databases">
        <title>A Genomic Blueprint of the Chicken Gut Microbiome.</title>
        <authorList>
            <person name="Gilroy R."/>
            <person name="Ravi A."/>
            <person name="Getino M."/>
            <person name="Pursley I."/>
            <person name="Horton D.L."/>
            <person name="Alikhan N.-F."/>
            <person name="Baker D."/>
            <person name="Gharbi K."/>
            <person name="Hall N."/>
            <person name="Watson M."/>
            <person name="Adriaenssens E.M."/>
            <person name="Foster-Nyarko E."/>
            <person name="Jarju S."/>
            <person name="Secka A."/>
            <person name="Antonio M."/>
            <person name="Oren A."/>
            <person name="Chaudhuri R."/>
            <person name="La Ragione R.M."/>
            <person name="Hildebrand F."/>
            <person name="Pallen M.J."/>
        </authorList>
    </citation>
    <scope>NUCLEOTIDE SEQUENCE [LARGE SCALE GENOMIC DNA]</scope>
    <source>
        <strain evidence="9 10">Sa2CUA10</strain>
    </source>
</reference>
<name>A0ABR8SK79_9BACL</name>
<keyword evidence="10" id="KW-1185">Reference proteome</keyword>
<dbReference type="SUPFAM" id="SSF103481">
    <property type="entry name" value="Multidrug resistance efflux transporter EmrE"/>
    <property type="match status" value="1"/>
</dbReference>
<dbReference type="EMBL" id="JACSQM010000003">
    <property type="protein sequence ID" value="MBD7963892.1"/>
    <property type="molecule type" value="Genomic_DNA"/>
</dbReference>
<dbReference type="Proteomes" id="UP000603641">
    <property type="component" value="Unassembled WGS sequence"/>
</dbReference>
<evidence type="ECO:0000256" key="8">
    <source>
        <dbReference type="SAM" id="Phobius"/>
    </source>
</evidence>
<proteinExistence type="inferred from homology"/>
<gene>
    <name evidence="9" type="ORF">H9648_07455</name>
</gene>
<evidence type="ECO:0000256" key="7">
    <source>
        <dbReference type="RuleBase" id="RU003942"/>
    </source>
</evidence>
<keyword evidence="6 8" id="KW-0472">Membrane</keyword>
<keyword evidence="4 7" id="KW-0812">Transmembrane</keyword>
<protein>
    <submittedName>
        <fullName evidence="9">Multidrug efflux SMR transporter</fullName>
    </submittedName>
</protein>
<evidence type="ECO:0000256" key="3">
    <source>
        <dbReference type="ARBA" id="ARBA00022475"/>
    </source>
</evidence>
<evidence type="ECO:0000256" key="4">
    <source>
        <dbReference type="ARBA" id="ARBA00022692"/>
    </source>
</evidence>
<evidence type="ECO:0000256" key="1">
    <source>
        <dbReference type="ARBA" id="ARBA00004651"/>
    </source>
</evidence>
<dbReference type="InterPro" id="IPR037185">
    <property type="entry name" value="EmrE-like"/>
</dbReference>
<keyword evidence="5 8" id="KW-1133">Transmembrane helix</keyword>
<keyword evidence="3" id="KW-1003">Cell membrane</keyword>
<evidence type="ECO:0000256" key="6">
    <source>
        <dbReference type="ARBA" id="ARBA00023136"/>
    </source>
</evidence>
<dbReference type="InterPro" id="IPR000390">
    <property type="entry name" value="Small_drug/metabolite_transptr"/>
</dbReference>
<feature type="transmembrane region" description="Helical" evidence="8">
    <location>
        <begin position="31"/>
        <end position="54"/>
    </location>
</feature>
<dbReference type="Gene3D" id="1.10.3730.20">
    <property type="match status" value="1"/>
</dbReference>
<comment type="similarity">
    <text evidence="7">Belongs to the drug/metabolite transporter (DMT) superfamily. Small multidrug resistance (SMR) (TC 2.A.7.1) family.</text>
</comment>
<evidence type="ECO:0000313" key="9">
    <source>
        <dbReference type="EMBL" id="MBD7963892.1"/>
    </source>
</evidence>